<dbReference type="PANTHER" id="PTHR45825:SF11">
    <property type="entry name" value="ALPHA AMYLASE DOMAIN-CONTAINING PROTEIN"/>
    <property type="match status" value="1"/>
</dbReference>
<dbReference type="GO" id="GO:0005978">
    <property type="term" value="P:glycogen biosynthetic process"/>
    <property type="evidence" value="ECO:0007669"/>
    <property type="project" value="UniProtKB-UniRule"/>
</dbReference>
<protein>
    <recommendedName>
        <fullName evidence="8">Glycogen synthase</fullName>
        <ecNumber evidence="8">2.4.1.21</ecNumber>
    </recommendedName>
    <alternativeName>
        <fullName evidence="8">Starch [bacterial glycogen] synthase</fullName>
    </alternativeName>
</protein>
<evidence type="ECO:0000256" key="1">
    <source>
        <dbReference type="ARBA" id="ARBA00001478"/>
    </source>
</evidence>
<evidence type="ECO:0000313" key="11">
    <source>
        <dbReference type="EMBL" id="ADD66855.1"/>
    </source>
</evidence>
<dbReference type="RefSeq" id="WP_013009403.1">
    <property type="nucleotide sequence ID" value="NC_013943.1"/>
</dbReference>
<comment type="similarity">
    <text evidence="4 8">Belongs to the glycosyltransferase 1 family. Bacterial/plant glycogen synthase subfamily.</text>
</comment>
<dbReference type="EMBL" id="CP001968">
    <property type="protein sequence ID" value="ADD66855.1"/>
    <property type="molecule type" value="Genomic_DNA"/>
</dbReference>
<dbReference type="CDD" id="cd03791">
    <property type="entry name" value="GT5_Glycogen_synthase_DULL1-like"/>
    <property type="match status" value="1"/>
</dbReference>
<evidence type="ECO:0000259" key="10">
    <source>
        <dbReference type="Pfam" id="PF08323"/>
    </source>
</evidence>
<sequence length="488" mass="54505">MSVNIMFVTSEAAPYAKTGGLADVCSSLPKALSKDNNVKVVMPLYSSIDVVKYGITPYMNGCCVHMGNCEEFYSIYHTSDGGVDFYFIKFDKYFDREGIYHTKAGEYGDNPYRFSFLSKASLQVARDIEFAPDVVHANDWQTALVPYYLKKQWDPYFVNTSSVLTIHNIGYQGVYGTEFMEYASIESADMHPMAFEAFGAVNLLKGGIAFADKITTVSPKYAEEIKGPIGSSGLHEILNSREADLKGILNGIDTDVWNPAKDIYIPQKFSVRSINKKAKNKLELQKRFGLTENPDVALFGFVGRFADQKGVYLLQTAMERAVREMTCQFVVVGSGEQQYEDYFGGMPARHPGECGSYIGYSEELAHLVEAGADFFIMPSLYEPCGLNQMYSLAYGTLPVVRATGGLDDTVENYDETTAEGTGFKFYAISSSALFDTIGWAVSTYYDRPEHMEIMKKRAMKKDFSWRNSAKEYLSLYASLGNTSSDLYL</sequence>
<proteinExistence type="inferred from homology"/>
<organism evidence="11 12">
    <name type="scientific">Denitrovibrio acetiphilus (strain DSM 12809 / NBRC 114555 / N2460)</name>
    <dbReference type="NCBI Taxonomy" id="522772"/>
    <lineage>
        <taxon>Bacteria</taxon>
        <taxon>Pseudomonadati</taxon>
        <taxon>Deferribacterota</taxon>
        <taxon>Deferribacteres</taxon>
        <taxon>Deferribacterales</taxon>
        <taxon>Geovibrionaceae</taxon>
        <taxon>Denitrovibrio</taxon>
    </lineage>
</organism>
<feature type="domain" description="Glycosyl transferase family 1" evidence="9">
    <location>
        <begin position="286"/>
        <end position="458"/>
    </location>
</feature>
<evidence type="ECO:0000256" key="8">
    <source>
        <dbReference type="HAMAP-Rule" id="MF_00484"/>
    </source>
</evidence>
<reference evidence="11 12" key="1">
    <citation type="journal article" date="2010" name="Stand. Genomic Sci.">
        <title>Complete genome sequence of Denitrovibrio acetiphilus type strain (N2460).</title>
        <authorList>
            <person name="Kiss H."/>
            <person name="Lang E."/>
            <person name="Lapidus A."/>
            <person name="Copeland A."/>
            <person name="Nolan M."/>
            <person name="Glavina Del Rio T."/>
            <person name="Chen F."/>
            <person name="Lucas S."/>
            <person name="Tice H."/>
            <person name="Cheng J.F."/>
            <person name="Han C."/>
            <person name="Goodwin L."/>
            <person name="Pitluck S."/>
            <person name="Liolios K."/>
            <person name="Pati A."/>
            <person name="Ivanova N."/>
            <person name="Mavromatis K."/>
            <person name="Chen A."/>
            <person name="Palaniappan K."/>
            <person name="Land M."/>
            <person name="Hauser L."/>
            <person name="Chang Y.J."/>
            <person name="Jeffries C.D."/>
            <person name="Detter J.C."/>
            <person name="Brettin T."/>
            <person name="Spring S."/>
            <person name="Rohde M."/>
            <person name="Goker M."/>
            <person name="Woyke T."/>
            <person name="Bristow J."/>
            <person name="Eisen J.A."/>
            <person name="Markowitz V."/>
            <person name="Hugenholtz P."/>
            <person name="Kyrpides N.C."/>
            <person name="Klenk H.P."/>
        </authorList>
    </citation>
    <scope>NUCLEOTIDE SEQUENCE [LARGE SCALE GENOMIC DNA]</scope>
    <source>
        <strain evidence="12">DSM 12809 / NBRC 114555 / N2460</strain>
    </source>
</reference>
<dbReference type="FunCoup" id="D4H1A7">
    <property type="interactions" value="259"/>
</dbReference>
<evidence type="ECO:0000256" key="4">
    <source>
        <dbReference type="ARBA" id="ARBA00010281"/>
    </source>
</evidence>
<name>D4H1A7_DENA2</name>
<comment type="function">
    <text evidence="2 8">Synthesizes alpha-1,4-glucan chains using ADP-glucose.</text>
</comment>
<accession>D4H1A7</accession>
<dbReference type="Pfam" id="PF08323">
    <property type="entry name" value="Glyco_transf_5"/>
    <property type="match status" value="1"/>
</dbReference>
<comment type="pathway">
    <text evidence="3 8">Glycan biosynthesis; glycogen biosynthesis.</text>
</comment>
<keyword evidence="5 8" id="KW-0328">Glycosyltransferase</keyword>
<gene>
    <name evidence="8" type="primary">glgA</name>
    <name evidence="11" type="ordered locus">Dacet_0049</name>
</gene>
<dbReference type="STRING" id="522772.Dacet_0049"/>
<dbReference type="InParanoid" id="D4H1A7"/>
<dbReference type="GO" id="GO:0005829">
    <property type="term" value="C:cytosol"/>
    <property type="evidence" value="ECO:0007669"/>
    <property type="project" value="TreeGrafter"/>
</dbReference>
<dbReference type="HAMAP" id="MF_00484">
    <property type="entry name" value="Glycogen_synth"/>
    <property type="match status" value="1"/>
</dbReference>
<feature type="binding site" evidence="8">
    <location>
        <position position="17"/>
    </location>
    <ligand>
        <name>ADP-alpha-D-glucose</name>
        <dbReference type="ChEBI" id="CHEBI:57498"/>
    </ligand>
</feature>
<dbReference type="PANTHER" id="PTHR45825">
    <property type="entry name" value="GRANULE-BOUND STARCH SYNTHASE 1, CHLOROPLASTIC/AMYLOPLASTIC"/>
    <property type="match status" value="1"/>
</dbReference>
<dbReference type="InterPro" id="IPR001296">
    <property type="entry name" value="Glyco_trans_1"/>
</dbReference>
<dbReference type="Proteomes" id="UP000002012">
    <property type="component" value="Chromosome"/>
</dbReference>
<dbReference type="GO" id="GO:0004373">
    <property type="term" value="F:alpha-1,4-glucan glucosyltransferase (UDP-glucose donor) activity"/>
    <property type="evidence" value="ECO:0007669"/>
    <property type="project" value="InterPro"/>
</dbReference>
<dbReference type="CAZy" id="GT5">
    <property type="family name" value="Glycosyltransferase Family 5"/>
</dbReference>
<dbReference type="NCBIfam" id="NF001899">
    <property type="entry name" value="PRK00654.1-2"/>
    <property type="match status" value="1"/>
</dbReference>
<dbReference type="Gene3D" id="3.40.50.2000">
    <property type="entry name" value="Glycogen Phosphorylase B"/>
    <property type="match status" value="2"/>
</dbReference>
<dbReference type="OrthoDB" id="9808590at2"/>
<dbReference type="EC" id="2.4.1.21" evidence="8"/>
<keyword evidence="7 8" id="KW-0320">Glycogen biosynthesis</keyword>
<dbReference type="eggNOG" id="COG0297">
    <property type="taxonomic scope" value="Bacteria"/>
</dbReference>
<evidence type="ECO:0000259" key="9">
    <source>
        <dbReference type="Pfam" id="PF00534"/>
    </source>
</evidence>
<keyword evidence="6 8" id="KW-0808">Transferase</keyword>
<evidence type="ECO:0000256" key="6">
    <source>
        <dbReference type="ARBA" id="ARBA00022679"/>
    </source>
</evidence>
<comment type="catalytic activity">
    <reaction evidence="1 8">
        <text>[(1-&gt;4)-alpha-D-glucosyl](n) + ADP-alpha-D-glucose = [(1-&gt;4)-alpha-D-glucosyl](n+1) + ADP + H(+)</text>
        <dbReference type="Rhea" id="RHEA:18189"/>
        <dbReference type="Rhea" id="RHEA-COMP:9584"/>
        <dbReference type="Rhea" id="RHEA-COMP:9587"/>
        <dbReference type="ChEBI" id="CHEBI:15378"/>
        <dbReference type="ChEBI" id="CHEBI:15444"/>
        <dbReference type="ChEBI" id="CHEBI:57498"/>
        <dbReference type="ChEBI" id="CHEBI:456216"/>
        <dbReference type="EC" id="2.4.1.21"/>
    </reaction>
</comment>
<keyword evidence="12" id="KW-1185">Reference proteome</keyword>
<dbReference type="SUPFAM" id="SSF53756">
    <property type="entry name" value="UDP-Glycosyltransferase/glycogen phosphorylase"/>
    <property type="match status" value="1"/>
</dbReference>
<dbReference type="GO" id="GO:0009011">
    <property type="term" value="F:alpha-1,4-glucan glucosyltransferase (ADP-glucose donor) activity"/>
    <property type="evidence" value="ECO:0007669"/>
    <property type="project" value="UniProtKB-UniRule"/>
</dbReference>
<dbReference type="AlphaFoldDB" id="D4H1A7"/>
<dbReference type="KEGG" id="dap:Dacet_0049"/>
<evidence type="ECO:0000256" key="7">
    <source>
        <dbReference type="ARBA" id="ARBA00023056"/>
    </source>
</evidence>
<dbReference type="HOGENOM" id="CLU_009583_18_2_0"/>
<dbReference type="PaxDb" id="522772-Dacet_0049"/>
<dbReference type="InterPro" id="IPR011835">
    <property type="entry name" value="GS/SS"/>
</dbReference>
<dbReference type="NCBIfam" id="TIGR02095">
    <property type="entry name" value="glgA"/>
    <property type="match status" value="1"/>
</dbReference>
<feature type="domain" description="Starch synthase catalytic" evidence="10">
    <location>
        <begin position="4"/>
        <end position="239"/>
    </location>
</feature>
<evidence type="ECO:0000313" key="12">
    <source>
        <dbReference type="Proteomes" id="UP000002012"/>
    </source>
</evidence>
<evidence type="ECO:0000256" key="3">
    <source>
        <dbReference type="ARBA" id="ARBA00004964"/>
    </source>
</evidence>
<dbReference type="UniPathway" id="UPA00164"/>
<evidence type="ECO:0000256" key="2">
    <source>
        <dbReference type="ARBA" id="ARBA00002764"/>
    </source>
</evidence>
<dbReference type="Pfam" id="PF00534">
    <property type="entry name" value="Glycos_transf_1"/>
    <property type="match status" value="1"/>
</dbReference>
<evidence type="ECO:0000256" key="5">
    <source>
        <dbReference type="ARBA" id="ARBA00022676"/>
    </source>
</evidence>
<dbReference type="InterPro" id="IPR013534">
    <property type="entry name" value="Starch_synth_cat_dom"/>
</dbReference>